<evidence type="ECO:0008006" key="4">
    <source>
        <dbReference type="Google" id="ProtNLM"/>
    </source>
</evidence>
<dbReference type="CDD" id="cd00029">
    <property type="entry name" value="C1"/>
    <property type="match status" value="1"/>
</dbReference>
<dbReference type="EMBL" id="CAJNDS010000209">
    <property type="protein sequence ID" value="CAE7028546.1"/>
    <property type="molecule type" value="Genomic_DNA"/>
</dbReference>
<gene>
    <name evidence="2" type="ORF">SNAT2548_LOCUS3423</name>
</gene>
<evidence type="ECO:0000313" key="2">
    <source>
        <dbReference type="EMBL" id="CAE7028546.1"/>
    </source>
</evidence>
<feature type="region of interest" description="Disordered" evidence="1">
    <location>
        <begin position="157"/>
        <end position="189"/>
    </location>
</feature>
<reference evidence="2" key="1">
    <citation type="submission" date="2021-02" db="EMBL/GenBank/DDBJ databases">
        <authorList>
            <person name="Dougan E. K."/>
            <person name="Rhodes N."/>
            <person name="Thang M."/>
            <person name="Chan C."/>
        </authorList>
    </citation>
    <scope>NUCLEOTIDE SEQUENCE</scope>
</reference>
<dbReference type="AlphaFoldDB" id="A0A812I871"/>
<dbReference type="InterPro" id="IPR046349">
    <property type="entry name" value="C1-like_sf"/>
</dbReference>
<comment type="caution">
    <text evidence="2">The sequence shown here is derived from an EMBL/GenBank/DDBJ whole genome shotgun (WGS) entry which is preliminary data.</text>
</comment>
<protein>
    <recommendedName>
        <fullName evidence="4">Ubiquitin-like domain-containing protein</fullName>
    </recommendedName>
</protein>
<accession>A0A812I871</accession>
<dbReference type="OrthoDB" id="427679at2759"/>
<dbReference type="SUPFAM" id="SSF57889">
    <property type="entry name" value="Cysteine-rich domain"/>
    <property type="match status" value="1"/>
</dbReference>
<proteinExistence type="predicted"/>
<keyword evidence="3" id="KW-1185">Reference proteome</keyword>
<evidence type="ECO:0000256" key="1">
    <source>
        <dbReference type="SAM" id="MobiDB-lite"/>
    </source>
</evidence>
<name>A0A812I871_9DINO</name>
<evidence type="ECO:0000313" key="3">
    <source>
        <dbReference type="Proteomes" id="UP000604046"/>
    </source>
</evidence>
<sequence>MAPEDKVAFVVHGPGGQQIGRYALPRQACSQELKQAVEESSGLPCATQQVLIGHRVVEDGEALLAGGVASAADVQATLLVQLPVPTTRLEAKWERIPETSEYLEELRVLNMDRSEDRGWPPKDVLVPTPRMGCVGLDPDTGLLVLVGGGLSEHYNMQTGRRSGYGSGEGSDSIHASDLEEDGADGGEKTGATEYIPFSWQARLRALRCAAAASASSKRPKRTALARRRATCFRRDTCFRNPARNNLLVVPPDGPAFSLPLDGHDPLVTAVEVHALSSLQGYPFPSIGIVVALTTGSRRKFTGPLTLVACELSPVMAKCVSLTTAESDCQAFCLDRTGHIAISIEVRPNGHCIAFRSLRAPGASSGGESSHPIDACGRRATSIAWCRQAAAILLTFAGEHAIYVYQKVGAELGREIWQPMRMLGDASQRGCEDGPASKLRFWFPTADCRLVQGPYNSLMKDSCPLVPGPTGTVYIHSGGVLLRLADDLASASKITSMREELWLTDDDEGTPIFPTCQSVFGVCEGNVYRSLVRTDDSEQVLIRRLQISSELMQTRSCIRASAPRLWPNLTERREYVHPQDPGVAPTYYHEAQRDKWDGNTVWLADDWLWEDCPQSKPQDLRVSESGSWITFARWLRIWAQYGEHRDALRMAQEAFLERWKDCPQRARHPNHPHQLEKHSCHGICVVQGHCGMCGNSIFGFGCYECPDCSFLAHPHCILEEEGQFVELETKWRSLQSLLRASYFQACKPVLPWLK</sequence>
<organism evidence="2 3">
    <name type="scientific">Symbiodinium natans</name>
    <dbReference type="NCBI Taxonomy" id="878477"/>
    <lineage>
        <taxon>Eukaryota</taxon>
        <taxon>Sar</taxon>
        <taxon>Alveolata</taxon>
        <taxon>Dinophyceae</taxon>
        <taxon>Suessiales</taxon>
        <taxon>Symbiodiniaceae</taxon>
        <taxon>Symbiodinium</taxon>
    </lineage>
</organism>
<dbReference type="Proteomes" id="UP000604046">
    <property type="component" value="Unassembled WGS sequence"/>
</dbReference>